<dbReference type="EMBL" id="FNNZ01000045">
    <property type="protein sequence ID" value="SDX63331.1"/>
    <property type="molecule type" value="Genomic_DNA"/>
</dbReference>
<evidence type="ECO:0000313" key="2">
    <source>
        <dbReference type="EMBL" id="SDX63331.1"/>
    </source>
</evidence>
<organism evidence="2 3">
    <name type="scientific">Thiocapsa roseopersicina</name>
    <dbReference type="NCBI Taxonomy" id="1058"/>
    <lineage>
        <taxon>Bacteria</taxon>
        <taxon>Pseudomonadati</taxon>
        <taxon>Pseudomonadota</taxon>
        <taxon>Gammaproteobacteria</taxon>
        <taxon>Chromatiales</taxon>
        <taxon>Chromatiaceae</taxon>
        <taxon>Thiocapsa</taxon>
    </lineage>
</organism>
<feature type="region of interest" description="Disordered" evidence="1">
    <location>
        <begin position="52"/>
        <end position="78"/>
    </location>
</feature>
<name>A0A1H3DAA5_THIRO</name>
<evidence type="ECO:0000313" key="3">
    <source>
        <dbReference type="Proteomes" id="UP000198816"/>
    </source>
</evidence>
<accession>A0A1H3DAA5</accession>
<keyword evidence="3" id="KW-1185">Reference proteome</keyword>
<gene>
    <name evidence="2" type="ORF">SAMN05421783_14511</name>
</gene>
<sequence>MSLGDAVSKRLCGTEPAGKLSEYSGRSACLLNRDPEAVGIPERYAAPKAQYTASNGEGWGGLGRTRRSGRSTIGSASG</sequence>
<dbReference type="Proteomes" id="UP000198816">
    <property type="component" value="Unassembled WGS sequence"/>
</dbReference>
<dbReference type="AlphaFoldDB" id="A0A1H3DAA5"/>
<reference evidence="3" key="1">
    <citation type="submission" date="2016-10" db="EMBL/GenBank/DDBJ databases">
        <authorList>
            <person name="Varghese N."/>
            <person name="Submissions S."/>
        </authorList>
    </citation>
    <scope>NUCLEOTIDE SEQUENCE [LARGE SCALE GENOMIC DNA]</scope>
    <source>
        <strain evidence="3">DSM 217</strain>
    </source>
</reference>
<protein>
    <submittedName>
        <fullName evidence="2">Uncharacterized protein</fullName>
    </submittedName>
</protein>
<evidence type="ECO:0000256" key="1">
    <source>
        <dbReference type="SAM" id="MobiDB-lite"/>
    </source>
</evidence>
<proteinExistence type="predicted"/>